<name>A0AA39GJL1_SARSR</name>
<dbReference type="GO" id="GO:0030466">
    <property type="term" value="P:silent mating-type cassette heterochromatin formation"/>
    <property type="evidence" value="ECO:0007669"/>
    <property type="project" value="TreeGrafter"/>
</dbReference>
<evidence type="ECO:0000259" key="2">
    <source>
        <dbReference type="Pfam" id="PF10383"/>
    </source>
</evidence>
<evidence type="ECO:0000313" key="5">
    <source>
        <dbReference type="Proteomes" id="UP001175261"/>
    </source>
</evidence>
<gene>
    <name evidence="4" type="ORF">NLU13_4811</name>
</gene>
<dbReference type="GO" id="GO:0033553">
    <property type="term" value="C:rDNA heterochromatin"/>
    <property type="evidence" value="ECO:0007669"/>
    <property type="project" value="TreeGrafter"/>
</dbReference>
<evidence type="ECO:0000313" key="4">
    <source>
        <dbReference type="EMBL" id="KAK0388568.1"/>
    </source>
</evidence>
<sequence length="570" mass="62740">MSATKDFDVINVARSDGADTGPGYWPASTATPASAATKTGKDAAAATAEKTPRAKPQMTRLAQDDPRFIEWRIKLGILLKQELAPSPDEGHSWYVNFPRGYWLYEKSKHLWVSGYPIKSKLFKSPQEFALHLIWLLSSSTDYKDCCCVHCNLPSMTKLASAVDDGLTITPKDSPVKAERVAARPTKLTPVPIPAVPTAAIPKPVPTKAQATAENPVPARREDSAPIVQAPVPVPAPQATTVKHPTAPEAKLIPWGLKGSFLFRIGELMWYQNGNTWRLGIIVAQNATSHDLLPISYGLVRQQVVSKVDAELRPFYAFSVPPASIPELKDKAFDEIHWDAMFQAAHDDGPRRDMLALDASKLAASKIDISFSLWGAGPEDTTSKVIHYYGGFLGAERVEIGDTIRIRSLPPDIKINVDRAVVGVYDIWTRSEYPGSVLFRGNVYYLASTTDATANFLPDEYLPLALRDETHWRQQATPGNPPPVRWALVREDVVLEEGSLKGRFYPTQRLMPLLKPTGWQQPALQGQISHLNTRMEGGGGRYIGRRANRLETLGASVAHGARIALEPHVSE</sequence>
<dbReference type="GO" id="GO:0031934">
    <property type="term" value="C:mating-type region heterochromatin"/>
    <property type="evidence" value="ECO:0007669"/>
    <property type="project" value="TreeGrafter"/>
</dbReference>
<protein>
    <recommendedName>
        <fullName evidence="6">Transcription-silencing protein Clr2</fullName>
    </recommendedName>
</protein>
<feature type="compositionally biased region" description="Low complexity" evidence="1">
    <location>
        <begin position="26"/>
        <end position="39"/>
    </location>
</feature>
<feature type="domain" description="Cryptic loci regulator 2 N-terminal" evidence="3">
    <location>
        <begin position="96"/>
        <end position="150"/>
    </location>
</feature>
<evidence type="ECO:0000259" key="3">
    <source>
        <dbReference type="Pfam" id="PF16761"/>
    </source>
</evidence>
<dbReference type="Pfam" id="PF10383">
    <property type="entry name" value="Clr2"/>
    <property type="match status" value="1"/>
</dbReference>
<dbReference type="PANTHER" id="PTHR38046:SF1">
    <property type="entry name" value="CRYPTIC LOCI REGULATOR 2"/>
    <property type="match status" value="1"/>
</dbReference>
<dbReference type="GO" id="GO:0070824">
    <property type="term" value="C:SHREC complex"/>
    <property type="evidence" value="ECO:0007669"/>
    <property type="project" value="InterPro"/>
</dbReference>
<dbReference type="EMBL" id="JAPDFR010000003">
    <property type="protein sequence ID" value="KAK0388568.1"/>
    <property type="molecule type" value="Genomic_DNA"/>
</dbReference>
<proteinExistence type="predicted"/>
<feature type="region of interest" description="Disordered" evidence="1">
    <location>
        <begin position="15"/>
        <end position="39"/>
    </location>
</feature>
<organism evidence="4 5">
    <name type="scientific">Sarocladium strictum</name>
    <name type="common">Black bundle disease fungus</name>
    <name type="synonym">Acremonium strictum</name>
    <dbReference type="NCBI Taxonomy" id="5046"/>
    <lineage>
        <taxon>Eukaryota</taxon>
        <taxon>Fungi</taxon>
        <taxon>Dikarya</taxon>
        <taxon>Ascomycota</taxon>
        <taxon>Pezizomycotina</taxon>
        <taxon>Sordariomycetes</taxon>
        <taxon>Hypocreomycetidae</taxon>
        <taxon>Hypocreales</taxon>
        <taxon>Sarocladiaceae</taxon>
        <taxon>Sarocladium</taxon>
    </lineage>
</organism>
<dbReference type="InterPro" id="IPR018839">
    <property type="entry name" value="Tscrpt-silencing_Clr2_C"/>
</dbReference>
<reference evidence="4" key="1">
    <citation type="submission" date="2022-10" db="EMBL/GenBank/DDBJ databases">
        <title>Determination and structural analysis of whole genome sequence of Sarocladium strictum F4-1.</title>
        <authorList>
            <person name="Hu L."/>
            <person name="Jiang Y."/>
        </authorList>
    </citation>
    <scope>NUCLEOTIDE SEQUENCE</scope>
    <source>
        <strain evidence="4">F4-1</strain>
    </source>
</reference>
<evidence type="ECO:0000256" key="1">
    <source>
        <dbReference type="SAM" id="MobiDB-lite"/>
    </source>
</evidence>
<feature type="domain" description="Cryptic loci regulator 2 C-terminal" evidence="2">
    <location>
        <begin position="386"/>
        <end position="505"/>
    </location>
</feature>
<dbReference type="AlphaFoldDB" id="A0AA39GJL1"/>
<evidence type="ECO:0008006" key="6">
    <source>
        <dbReference type="Google" id="ProtNLM"/>
    </source>
</evidence>
<keyword evidence="5" id="KW-1185">Reference proteome</keyword>
<comment type="caution">
    <text evidence="4">The sequence shown here is derived from an EMBL/GenBank/DDBJ whole genome shotgun (WGS) entry which is preliminary data.</text>
</comment>
<dbReference type="InterPro" id="IPR031915">
    <property type="entry name" value="Clr2_N"/>
</dbReference>
<dbReference type="InterPro" id="IPR038986">
    <property type="entry name" value="Clr2"/>
</dbReference>
<dbReference type="Pfam" id="PF16761">
    <property type="entry name" value="Clr2_transil"/>
    <property type="match status" value="1"/>
</dbReference>
<accession>A0AA39GJL1</accession>
<dbReference type="Proteomes" id="UP001175261">
    <property type="component" value="Unassembled WGS sequence"/>
</dbReference>
<dbReference type="PANTHER" id="PTHR38046">
    <property type="entry name" value="CRYPTIC LOCI REGULATOR 2"/>
    <property type="match status" value="1"/>
</dbReference>